<keyword evidence="5" id="KW-1185">Reference proteome</keyword>
<dbReference type="InterPro" id="IPR015943">
    <property type="entry name" value="WD40/YVTN_repeat-like_dom_sf"/>
</dbReference>
<dbReference type="InterPro" id="IPR019775">
    <property type="entry name" value="WD40_repeat_CS"/>
</dbReference>
<dbReference type="PROSITE" id="PS00678">
    <property type="entry name" value="WD_REPEATS_1"/>
    <property type="match status" value="1"/>
</dbReference>
<reference evidence="4 5" key="1">
    <citation type="journal article" date="2018" name="Evol. Lett.">
        <title>Horizontal gene cluster transfer increased hallucinogenic mushroom diversity.</title>
        <authorList>
            <person name="Reynolds H.T."/>
            <person name="Vijayakumar V."/>
            <person name="Gluck-Thaler E."/>
            <person name="Korotkin H.B."/>
            <person name="Matheny P.B."/>
            <person name="Slot J.C."/>
        </authorList>
    </citation>
    <scope>NUCLEOTIDE SEQUENCE [LARGE SCALE GENOMIC DNA]</scope>
    <source>
        <strain evidence="4 5">SRW20</strain>
    </source>
</reference>
<evidence type="ECO:0000256" key="1">
    <source>
        <dbReference type="ARBA" id="ARBA00022574"/>
    </source>
</evidence>
<dbReference type="AlphaFoldDB" id="A0A409W077"/>
<keyword evidence="1 3" id="KW-0853">WD repeat</keyword>
<dbReference type="SMART" id="SM00320">
    <property type="entry name" value="WD40"/>
    <property type="match status" value="3"/>
</dbReference>
<keyword evidence="2" id="KW-0677">Repeat</keyword>
<dbReference type="Proteomes" id="UP000284706">
    <property type="component" value="Unassembled WGS sequence"/>
</dbReference>
<dbReference type="Gene3D" id="2.130.10.10">
    <property type="entry name" value="YVTN repeat-like/Quinoprotein amine dehydrogenase"/>
    <property type="match status" value="1"/>
</dbReference>
<sequence>MVHAPTDQALDHISIPLLGKPSLSRPVKIFGKYAVLVAESQIHVYSLQDGDLIHSFDVTGISDSGRQNLFDVYEDTLVTLAKHRRILIFDLSNGELCESYRAHATELTSQIRIVRPTMVGPAGDANASGEMWPKKLTILWTHSYHGLRMTALPRPGEDSKASHDEQELLEGHHDPIWSLAISGRHAITGGGPFDCTARVWDIIRKECKWVLIAHTWAVESVAIDETQAYTAADKGVKVRIWNLNTGECIHVLDTHSFGGITRIRVASSYLVTLVVDGSLCIWDTVTGKLRYRFNNIEGRPISYMRHDGLKLLCASRKKVQLRDIQSGELLQDLTSHDKGSVVSIALQSELCTVHRALGVGPSDGHLLEIWRLGPPRLIE</sequence>
<name>A0A409W077_9AGAR</name>
<evidence type="ECO:0000313" key="4">
    <source>
        <dbReference type="EMBL" id="PPQ71881.1"/>
    </source>
</evidence>
<feature type="repeat" description="WD" evidence="3">
    <location>
        <begin position="169"/>
        <end position="202"/>
    </location>
</feature>
<evidence type="ECO:0000256" key="2">
    <source>
        <dbReference type="ARBA" id="ARBA00022737"/>
    </source>
</evidence>
<dbReference type="InterPro" id="IPR036322">
    <property type="entry name" value="WD40_repeat_dom_sf"/>
</dbReference>
<dbReference type="SUPFAM" id="SSF50978">
    <property type="entry name" value="WD40 repeat-like"/>
    <property type="match status" value="1"/>
</dbReference>
<gene>
    <name evidence="4" type="ORF">CVT26_007005</name>
</gene>
<dbReference type="PANTHER" id="PTHR19848:SF8">
    <property type="entry name" value="F-BOX AND WD REPEAT DOMAIN CONTAINING 7"/>
    <property type="match status" value="1"/>
</dbReference>
<dbReference type="PROSITE" id="PS50082">
    <property type="entry name" value="WD_REPEATS_2"/>
    <property type="match status" value="1"/>
</dbReference>
<evidence type="ECO:0000256" key="3">
    <source>
        <dbReference type="PROSITE-ProRule" id="PRU00221"/>
    </source>
</evidence>
<dbReference type="EMBL" id="NHYE01005483">
    <property type="protein sequence ID" value="PPQ71881.1"/>
    <property type="molecule type" value="Genomic_DNA"/>
</dbReference>
<dbReference type="InParanoid" id="A0A409W077"/>
<accession>A0A409W077</accession>
<evidence type="ECO:0000313" key="5">
    <source>
        <dbReference type="Proteomes" id="UP000284706"/>
    </source>
</evidence>
<dbReference type="PANTHER" id="PTHR19848">
    <property type="entry name" value="WD40 REPEAT PROTEIN"/>
    <property type="match status" value="1"/>
</dbReference>
<dbReference type="InterPro" id="IPR001680">
    <property type="entry name" value="WD40_rpt"/>
</dbReference>
<organism evidence="4 5">
    <name type="scientific">Gymnopilus dilepis</name>
    <dbReference type="NCBI Taxonomy" id="231916"/>
    <lineage>
        <taxon>Eukaryota</taxon>
        <taxon>Fungi</taxon>
        <taxon>Dikarya</taxon>
        <taxon>Basidiomycota</taxon>
        <taxon>Agaricomycotina</taxon>
        <taxon>Agaricomycetes</taxon>
        <taxon>Agaricomycetidae</taxon>
        <taxon>Agaricales</taxon>
        <taxon>Agaricineae</taxon>
        <taxon>Hymenogastraceae</taxon>
        <taxon>Gymnopilus</taxon>
    </lineage>
</organism>
<dbReference type="Pfam" id="PF00400">
    <property type="entry name" value="WD40"/>
    <property type="match status" value="1"/>
</dbReference>
<dbReference type="STRING" id="231916.A0A409W077"/>
<comment type="caution">
    <text evidence="4">The sequence shown here is derived from an EMBL/GenBank/DDBJ whole genome shotgun (WGS) entry which is preliminary data.</text>
</comment>
<dbReference type="OrthoDB" id="4336147at2759"/>
<proteinExistence type="predicted"/>
<protein>
    <submittedName>
        <fullName evidence="4">Uncharacterized protein</fullName>
    </submittedName>
</protein>